<dbReference type="PANTHER" id="PTHR32089:SF112">
    <property type="entry name" value="LYSOZYME-LIKE PROTEIN-RELATED"/>
    <property type="match status" value="1"/>
</dbReference>
<dbReference type="Proteomes" id="UP001139308">
    <property type="component" value="Unassembled WGS sequence"/>
</dbReference>
<feature type="domain" description="Methyl-accepting transducer" evidence="3">
    <location>
        <begin position="22"/>
        <end position="258"/>
    </location>
</feature>
<gene>
    <name evidence="4" type="ORF">L5014_27135</name>
</gene>
<dbReference type="InterPro" id="IPR004089">
    <property type="entry name" value="MCPsignal_dom"/>
</dbReference>
<dbReference type="AlphaFoldDB" id="A0A9X1UHT1"/>
<sequence length="467" mass="50828">MTRFSFRRHNLRQMVVSDIAEKAGELGVEICDVSAHVDKVAQRARRQAELCEALCRSASMTMSGNQRIALAAGQMRTVTAQTATGVEQSRETLTASLTDIQQLVEGVGVVENRIATVRTALDEVSRVSEEISQIARQTQLLAINAAIEAARAGATGRSFAVVAAEIKSLATKTSLATVKIERTLAQLTGHTERLISEGKSNAMRANRVGESARGLGDVVRTTGEAITQLNDDAGRIATLTCEIETECAGLESQVLEMASGVENSSDNFVQATERLNNILHVSETLIELTAETGLETADTRFIEAAQQTATTIGKQFEAALARAEISLDDLFDEVYIPIAGTNPPQFLTRFTSFTDRVLASIQEPLMEIDPRIAFCVAVDARGYLPTHNARFSQPQCDDPVWNAAYARNRRLFDDRTGLAAATNVKRFLLQTYRRDMGGGEFALMKDASAPIFVAGRHWGGFRIGYHV</sequence>
<dbReference type="Gene3D" id="1.10.287.950">
    <property type="entry name" value="Methyl-accepting chemotaxis protein"/>
    <property type="match status" value="1"/>
</dbReference>
<evidence type="ECO:0000259" key="3">
    <source>
        <dbReference type="PROSITE" id="PS50111"/>
    </source>
</evidence>
<comment type="caution">
    <text evidence="4">The sequence shown here is derived from an EMBL/GenBank/DDBJ whole genome shotgun (WGS) entry which is preliminary data.</text>
</comment>
<dbReference type="RefSeq" id="WP_238466880.1">
    <property type="nucleotide sequence ID" value="NZ_JAKLJA010000029.1"/>
</dbReference>
<dbReference type="SUPFAM" id="SSF58104">
    <property type="entry name" value="Methyl-accepting chemotaxis protein (MCP) signaling domain"/>
    <property type="match status" value="1"/>
</dbReference>
<dbReference type="GO" id="GO:0007165">
    <property type="term" value="P:signal transduction"/>
    <property type="evidence" value="ECO:0007669"/>
    <property type="project" value="UniProtKB-KW"/>
</dbReference>
<keyword evidence="1 2" id="KW-0807">Transducer</keyword>
<reference evidence="4" key="1">
    <citation type="submission" date="2022-01" db="EMBL/GenBank/DDBJ databases">
        <title>Genome sequence and assembly of Parabukholderia sp. RG36.</title>
        <authorList>
            <person name="Chhetri G."/>
        </authorList>
    </citation>
    <scope>NUCLEOTIDE SEQUENCE</scope>
    <source>
        <strain evidence="4">RG36</strain>
    </source>
</reference>
<evidence type="ECO:0000313" key="4">
    <source>
        <dbReference type="EMBL" id="MCG5076974.1"/>
    </source>
</evidence>
<protein>
    <submittedName>
        <fullName evidence="4">Methyl-accepting chemotaxis protein</fullName>
    </submittedName>
</protein>
<dbReference type="Pfam" id="PF00015">
    <property type="entry name" value="MCPsignal"/>
    <property type="match status" value="1"/>
</dbReference>
<accession>A0A9X1UHT1</accession>
<evidence type="ECO:0000256" key="1">
    <source>
        <dbReference type="ARBA" id="ARBA00023224"/>
    </source>
</evidence>
<dbReference type="GO" id="GO:0016020">
    <property type="term" value="C:membrane"/>
    <property type="evidence" value="ECO:0007669"/>
    <property type="project" value="InterPro"/>
</dbReference>
<keyword evidence="5" id="KW-1185">Reference proteome</keyword>
<dbReference type="PROSITE" id="PS50111">
    <property type="entry name" value="CHEMOTAXIS_TRANSDUC_2"/>
    <property type="match status" value="1"/>
</dbReference>
<organism evidence="4 5">
    <name type="scientific">Paraburkholderia tagetis</name>
    <dbReference type="NCBI Taxonomy" id="2913261"/>
    <lineage>
        <taxon>Bacteria</taxon>
        <taxon>Pseudomonadati</taxon>
        <taxon>Pseudomonadota</taxon>
        <taxon>Betaproteobacteria</taxon>
        <taxon>Burkholderiales</taxon>
        <taxon>Burkholderiaceae</taxon>
        <taxon>Paraburkholderia</taxon>
    </lineage>
</organism>
<name>A0A9X1UHT1_9BURK</name>
<evidence type="ECO:0000256" key="2">
    <source>
        <dbReference type="PROSITE-ProRule" id="PRU00284"/>
    </source>
</evidence>
<dbReference type="EMBL" id="JAKLJA010000029">
    <property type="protein sequence ID" value="MCG5076974.1"/>
    <property type="molecule type" value="Genomic_DNA"/>
</dbReference>
<evidence type="ECO:0000313" key="5">
    <source>
        <dbReference type="Proteomes" id="UP001139308"/>
    </source>
</evidence>
<proteinExistence type="predicted"/>
<dbReference type="SMART" id="SM00283">
    <property type="entry name" value="MA"/>
    <property type="match status" value="1"/>
</dbReference>
<dbReference type="PANTHER" id="PTHR32089">
    <property type="entry name" value="METHYL-ACCEPTING CHEMOTAXIS PROTEIN MCPB"/>
    <property type="match status" value="1"/>
</dbReference>